<evidence type="ECO:0000313" key="12">
    <source>
        <dbReference type="EMBL" id="GHF52787.1"/>
    </source>
</evidence>
<accession>A0A919B4A4</accession>
<feature type="transmembrane region" description="Helical" evidence="10">
    <location>
        <begin position="135"/>
        <end position="151"/>
    </location>
</feature>
<dbReference type="Pfam" id="PF02518">
    <property type="entry name" value="HATPase_c"/>
    <property type="match status" value="1"/>
</dbReference>
<keyword evidence="3" id="KW-0597">Phosphoprotein</keyword>
<feature type="transmembrane region" description="Helical" evidence="10">
    <location>
        <begin position="16"/>
        <end position="43"/>
    </location>
</feature>
<comment type="caution">
    <text evidence="12">The sequence shown here is derived from an EMBL/GenBank/DDBJ whole genome shotgun (WGS) entry which is preliminary data.</text>
</comment>
<keyword evidence="10" id="KW-0472">Membrane</keyword>
<evidence type="ECO:0000259" key="11">
    <source>
        <dbReference type="SMART" id="SM00387"/>
    </source>
</evidence>
<keyword evidence="10" id="KW-0812">Transmembrane</keyword>
<dbReference type="AlphaFoldDB" id="A0A919B4A4"/>
<evidence type="ECO:0000256" key="2">
    <source>
        <dbReference type="ARBA" id="ARBA00012438"/>
    </source>
</evidence>
<dbReference type="CDD" id="cd16917">
    <property type="entry name" value="HATPase_UhpB-NarQ-NarX-like"/>
    <property type="match status" value="1"/>
</dbReference>
<dbReference type="GO" id="GO:0005524">
    <property type="term" value="F:ATP binding"/>
    <property type="evidence" value="ECO:0007669"/>
    <property type="project" value="UniProtKB-KW"/>
</dbReference>
<dbReference type="PANTHER" id="PTHR24421:SF10">
    <property type="entry name" value="NITRATE_NITRITE SENSOR PROTEIN NARQ"/>
    <property type="match status" value="1"/>
</dbReference>
<dbReference type="InterPro" id="IPR011712">
    <property type="entry name" value="Sig_transdc_His_kin_sub3_dim/P"/>
</dbReference>
<dbReference type="InterPro" id="IPR025828">
    <property type="entry name" value="Put_sensor_dom"/>
</dbReference>
<dbReference type="Pfam" id="PF13796">
    <property type="entry name" value="Sensor"/>
    <property type="match status" value="1"/>
</dbReference>
<keyword evidence="6 12" id="KW-0418">Kinase</keyword>
<evidence type="ECO:0000313" key="13">
    <source>
        <dbReference type="Proteomes" id="UP000638313"/>
    </source>
</evidence>
<evidence type="ECO:0000256" key="9">
    <source>
        <dbReference type="SAM" id="MobiDB-lite"/>
    </source>
</evidence>
<comment type="catalytic activity">
    <reaction evidence="1">
        <text>ATP + protein L-histidine = ADP + protein N-phospho-L-histidine.</text>
        <dbReference type="EC" id="2.7.13.3"/>
    </reaction>
</comment>
<dbReference type="InterPro" id="IPR036890">
    <property type="entry name" value="HATPase_C_sf"/>
</dbReference>
<evidence type="ECO:0000256" key="7">
    <source>
        <dbReference type="ARBA" id="ARBA00022840"/>
    </source>
</evidence>
<evidence type="ECO:0000256" key="10">
    <source>
        <dbReference type="SAM" id="Phobius"/>
    </source>
</evidence>
<dbReference type="InterPro" id="IPR003594">
    <property type="entry name" value="HATPase_dom"/>
</dbReference>
<feature type="transmembrane region" description="Helical" evidence="10">
    <location>
        <begin position="157"/>
        <end position="181"/>
    </location>
</feature>
<gene>
    <name evidence="12" type="ORF">GCM10010218_37800</name>
</gene>
<name>A0A919B4A4_9ACTN</name>
<proteinExistence type="predicted"/>
<dbReference type="Gene3D" id="3.30.565.10">
    <property type="entry name" value="Histidine kinase-like ATPase, C-terminal domain"/>
    <property type="match status" value="1"/>
</dbReference>
<keyword evidence="4" id="KW-0808">Transferase</keyword>
<dbReference type="PANTHER" id="PTHR24421">
    <property type="entry name" value="NITRATE/NITRITE SENSOR PROTEIN NARX-RELATED"/>
    <property type="match status" value="1"/>
</dbReference>
<evidence type="ECO:0000256" key="5">
    <source>
        <dbReference type="ARBA" id="ARBA00022741"/>
    </source>
</evidence>
<dbReference type="RefSeq" id="WP_229891175.1">
    <property type="nucleotide sequence ID" value="NZ_BNBD01000007.1"/>
</dbReference>
<dbReference type="InterPro" id="IPR050482">
    <property type="entry name" value="Sensor_HK_TwoCompSys"/>
</dbReference>
<dbReference type="SMART" id="SM00387">
    <property type="entry name" value="HATPase_c"/>
    <property type="match status" value="1"/>
</dbReference>
<keyword evidence="13" id="KW-1185">Reference proteome</keyword>
<feature type="domain" description="Histidine kinase/HSP90-like ATPase" evidence="11">
    <location>
        <begin position="328"/>
        <end position="418"/>
    </location>
</feature>
<evidence type="ECO:0000256" key="8">
    <source>
        <dbReference type="ARBA" id="ARBA00023012"/>
    </source>
</evidence>
<keyword evidence="5" id="KW-0547">Nucleotide-binding</keyword>
<keyword evidence="8" id="KW-0902">Two-component regulatory system</keyword>
<dbReference type="GO" id="GO:0016020">
    <property type="term" value="C:membrane"/>
    <property type="evidence" value="ECO:0007669"/>
    <property type="project" value="InterPro"/>
</dbReference>
<reference evidence="12" key="1">
    <citation type="journal article" date="2014" name="Int. J. Syst. Evol. Microbiol.">
        <title>Complete genome sequence of Corynebacterium casei LMG S-19264T (=DSM 44701T), isolated from a smear-ripened cheese.</title>
        <authorList>
            <consortium name="US DOE Joint Genome Institute (JGI-PGF)"/>
            <person name="Walter F."/>
            <person name="Albersmeier A."/>
            <person name="Kalinowski J."/>
            <person name="Ruckert C."/>
        </authorList>
    </citation>
    <scope>NUCLEOTIDE SEQUENCE</scope>
    <source>
        <strain evidence="12">JCM 4059</strain>
    </source>
</reference>
<dbReference type="EC" id="2.7.13.3" evidence="2"/>
<dbReference type="GO" id="GO:0046983">
    <property type="term" value="F:protein dimerization activity"/>
    <property type="evidence" value="ECO:0007669"/>
    <property type="project" value="InterPro"/>
</dbReference>
<evidence type="ECO:0000256" key="1">
    <source>
        <dbReference type="ARBA" id="ARBA00000085"/>
    </source>
</evidence>
<dbReference type="GO" id="GO:0000155">
    <property type="term" value="F:phosphorelay sensor kinase activity"/>
    <property type="evidence" value="ECO:0007669"/>
    <property type="project" value="InterPro"/>
</dbReference>
<protein>
    <recommendedName>
        <fullName evidence="2">histidine kinase</fullName>
        <ecNumber evidence="2">2.7.13.3</ecNumber>
    </recommendedName>
</protein>
<keyword evidence="7" id="KW-0067">ATP-binding</keyword>
<feature type="region of interest" description="Disordered" evidence="9">
    <location>
        <begin position="397"/>
        <end position="418"/>
    </location>
</feature>
<evidence type="ECO:0000256" key="6">
    <source>
        <dbReference type="ARBA" id="ARBA00022777"/>
    </source>
</evidence>
<sequence length="418" mass="43498">MAWRASVLRFRRAMRYVAVTGLSALLALPAVYVVVLVLVLSLVGPGLLLLPRAVRVVRRGADAHHRRAAAWLGTDGTDGPAATGTVPAGVRAVLRDRATYAAVAWLVLHAVTGVVAGALALGLCVGAVSWATTPLWWWVMPGGAAFAVWRIDSWGAAVAAVAGGAAYAALAVFAVPLLAGAHARMTRAVLRPRPGKAALARRVEELAASRAEALDAHAAELRRIERDLHDGAQAGLVAVSLRLGLMRQAMRNRPEELPEVLPEMIERTQELAEQALAQLRRSVRAVYPPVLGDQGLAGAARSLVAACPVPAELDTGQDDDAGPRAPAAVEAAAYFVLSEALTNVARHSGATCVRVRLRTTGASVVVSVRDDGRGGAVEGAGTGLPGIRRRVAAFDGTTELSSPPGGPTELRVELPCGS</sequence>
<organism evidence="12 13">
    <name type="scientific">Streptomyces mashuensis</name>
    <dbReference type="NCBI Taxonomy" id="33904"/>
    <lineage>
        <taxon>Bacteria</taxon>
        <taxon>Bacillati</taxon>
        <taxon>Actinomycetota</taxon>
        <taxon>Actinomycetes</taxon>
        <taxon>Kitasatosporales</taxon>
        <taxon>Streptomycetaceae</taxon>
        <taxon>Streptomyces</taxon>
    </lineage>
</organism>
<reference evidence="12" key="2">
    <citation type="submission" date="2020-09" db="EMBL/GenBank/DDBJ databases">
        <authorList>
            <person name="Sun Q."/>
            <person name="Ohkuma M."/>
        </authorList>
    </citation>
    <scope>NUCLEOTIDE SEQUENCE</scope>
    <source>
        <strain evidence="12">JCM 4059</strain>
    </source>
</reference>
<feature type="transmembrane region" description="Helical" evidence="10">
    <location>
        <begin position="103"/>
        <end position="128"/>
    </location>
</feature>
<dbReference type="Gene3D" id="1.20.5.1930">
    <property type="match status" value="1"/>
</dbReference>
<dbReference type="SUPFAM" id="SSF55874">
    <property type="entry name" value="ATPase domain of HSP90 chaperone/DNA topoisomerase II/histidine kinase"/>
    <property type="match status" value="1"/>
</dbReference>
<dbReference type="Proteomes" id="UP000638313">
    <property type="component" value="Unassembled WGS sequence"/>
</dbReference>
<evidence type="ECO:0000256" key="4">
    <source>
        <dbReference type="ARBA" id="ARBA00022679"/>
    </source>
</evidence>
<dbReference type="Pfam" id="PF07730">
    <property type="entry name" value="HisKA_3"/>
    <property type="match status" value="1"/>
</dbReference>
<dbReference type="EMBL" id="BNBD01000007">
    <property type="protein sequence ID" value="GHF52787.1"/>
    <property type="molecule type" value="Genomic_DNA"/>
</dbReference>
<keyword evidence="10" id="KW-1133">Transmembrane helix</keyword>
<evidence type="ECO:0000256" key="3">
    <source>
        <dbReference type="ARBA" id="ARBA00022553"/>
    </source>
</evidence>